<sequence length="210" mass="22636">MFTRVPIIEPTVSHFEMIKKSKFLPAPNALLKFLACSIESVPTKASPTIIILFGLAALANDDNGAINLASLCLLPAVSISIISNSFFLAYSIAFLAIFATKSAPPYPPSNNSILSLFSSAEFFKLFTCTLNCSTAPDLKVSQATIKTLKLFCNNQKANFDKFVDLPTPLTPTTEITYGFLLDLISSNKLTDVPGVKIFVKAFARASLAVA</sequence>
<evidence type="ECO:0000313" key="1">
    <source>
        <dbReference type="EMBL" id="KAH3679945.1"/>
    </source>
</evidence>
<name>A0A9P8PYI5_9ASCO</name>
<gene>
    <name evidence="1" type="ORF">WICMUC_000688</name>
</gene>
<dbReference type="EMBL" id="JAEUBF010000206">
    <property type="protein sequence ID" value="KAH3679945.1"/>
    <property type="molecule type" value="Genomic_DNA"/>
</dbReference>
<dbReference type="OrthoDB" id="3987381at2759"/>
<organism evidence="1 2">
    <name type="scientific">Wickerhamomyces mucosus</name>
    <dbReference type="NCBI Taxonomy" id="1378264"/>
    <lineage>
        <taxon>Eukaryota</taxon>
        <taxon>Fungi</taxon>
        <taxon>Dikarya</taxon>
        <taxon>Ascomycota</taxon>
        <taxon>Saccharomycotina</taxon>
        <taxon>Saccharomycetes</taxon>
        <taxon>Phaffomycetales</taxon>
        <taxon>Wickerhamomycetaceae</taxon>
        <taxon>Wickerhamomyces</taxon>
    </lineage>
</organism>
<protein>
    <submittedName>
        <fullName evidence="1">Uncharacterized protein</fullName>
    </submittedName>
</protein>
<evidence type="ECO:0000313" key="2">
    <source>
        <dbReference type="Proteomes" id="UP000769528"/>
    </source>
</evidence>
<proteinExistence type="predicted"/>
<reference evidence="1" key="1">
    <citation type="journal article" date="2021" name="Open Biol.">
        <title>Shared evolutionary footprints suggest mitochondrial oxidative damage underlies multiple complex I losses in fungi.</title>
        <authorList>
            <person name="Schikora-Tamarit M.A."/>
            <person name="Marcet-Houben M."/>
            <person name="Nosek J."/>
            <person name="Gabaldon T."/>
        </authorList>
    </citation>
    <scope>NUCLEOTIDE SEQUENCE</scope>
    <source>
        <strain evidence="1">CBS6341</strain>
    </source>
</reference>
<dbReference type="AlphaFoldDB" id="A0A9P8PYI5"/>
<comment type="caution">
    <text evidence="1">The sequence shown here is derived from an EMBL/GenBank/DDBJ whole genome shotgun (WGS) entry which is preliminary data.</text>
</comment>
<accession>A0A9P8PYI5</accession>
<dbReference type="Proteomes" id="UP000769528">
    <property type="component" value="Unassembled WGS sequence"/>
</dbReference>
<keyword evidence="2" id="KW-1185">Reference proteome</keyword>
<reference evidence="1" key="2">
    <citation type="submission" date="2021-01" db="EMBL/GenBank/DDBJ databases">
        <authorList>
            <person name="Schikora-Tamarit M.A."/>
        </authorList>
    </citation>
    <scope>NUCLEOTIDE SEQUENCE</scope>
    <source>
        <strain evidence="1">CBS6341</strain>
    </source>
</reference>